<name>A0A4Z2IH23_9TELE</name>
<accession>A0A4Z2IH23</accession>
<dbReference type="EMBL" id="SRLO01000090">
    <property type="protein sequence ID" value="TNN76744.1"/>
    <property type="molecule type" value="Genomic_DNA"/>
</dbReference>
<protein>
    <submittedName>
        <fullName evidence="2">Uncharacterized protein</fullName>
    </submittedName>
</protein>
<evidence type="ECO:0000256" key="1">
    <source>
        <dbReference type="SAM" id="MobiDB-lite"/>
    </source>
</evidence>
<evidence type="ECO:0000313" key="3">
    <source>
        <dbReference type="Proteomes" id="UP000314294"/>
    </source>
</evidence>
<gene>
    <name evidence="2" type="ORF">EYF80_012993</name>
</gene>
<feature type="region of interest" description="Disordered" evidence="1">
    <location>
        <begin position="1"/>
        <end position="59"/>
    </location>
</feature>
<dbReference type="AlphaFoldDB" id="A0A4Z2IH23"/>
<dbReference type="Proteomes" id="UP000314294">
    <property type="component" value="Unassembled WGS sequence"/>
</dbReference>
<reference evidence="2 3" key="1">
    <citation type="submission" date="2019-03" db="EMBL/GenBank/DDBJ databases">
        <title>First draft genome of Liparis tanakae, snailfish: a comprehensive survey of snailfish specific genes.</title>
        <authorList>
            <person name="Kim W."/>
            <person name="Song I."/>
            <person name="Jeong J.-H."/>
            <person name="Kim D."/>
            <person name="Kim S."/>
            <person name="Ryu S."/>
            <person name="Song J.Y."/>
            <person name="Lee S.K."/>
        </authorList>
    </citation>
    <scope>NUCLEOTIDE SEQUENCE [LARGE SCALE GENOMIC DNA]</scope>
    <source>
        <tissue evidence="2">Muscle</tissue>
    </source>
</reference>
<organism evidence="2 3">
    <name type="scientific">Liparis tanakae</name>
    <name type="common">Tanaka's snailfish</name>
    <dbReference type="NCBI Taxonomy" id="230148"/>
    <lineage>
        <taxon>Eukaryota</taxon>
        <taxon>Metazoa</taxon>
        <taxon>Chordata</taxon>
        <taxon>Craniata</taxon>
        <taxon>Vertebrata</taxon>
        <taxon>Euteleostomi</taxon>
        <taxon>Actinopterygii</taxon>
        <taxon>Neopterygii</taxon>
        <taxon>Teleostei</taxon>
        <taxon>Neoteleostei</taxon>
        <taxon>Acanthomorphata</taxon>
        <taxon>Eupercaria</taxon>
        <taxon>Perciformes</taxon>
        <taxon>Cottioidei</taxon>
        <taxon>Cottales</taxon>
        <taxon>Liparidae</taxon>
        <taxon>Liparis</taxon>
    </lineage>
</organism>
<proteinExistence type="predicted"/>
<comment type="caution">
    <text evidence="2">The sequence shown here is derived from an EMBL/GenBank/DDBJ whole genome shotgun (WGS) entry which is preliminary data.</text>
</comment>
<sequence>MEADGETSLHPEFGVLPEDPREDTAGQELPGCRRRVTDGSLLSQQELGGSRGREGGQALPPAAVHRLLVGGEGDWKSVHHQVQLV</sequence>
<evidence type="ECO:0000313" key="2">
    <source>
        <dbReference type="EMBL" id="TNN76744.1"/>
    </source>
</evidence>
<keyword evidence="3" id="KW-1185">Reference proteome</keyword>